<dbReference type="Gene3D" id="3.30.559.10">
    <property type="entry name" value="Chloramphenicol acetyltransferase-like domain"/>
    <property type="match status" value="1"/>
</dbReference>
<feature type="region of interest" description="Disordered" evidence="7">
    <location>
        <begin position="93"/>
        <end position="129"/>
    </location>
</feature>
<dbReference type="Pfam" id="PF00364">
    <property type="entry name" value="Biotin_lipoyl"/>
    <property type="match status" value="1"/>
</dbReference>
<dbReference type="Proteomes" id="UP000606653">
    <property type="component" value="Unassembled WGS sequence"/>
</dbReference>
<evidence type="ECO:0000256" key="3">
    <source>
        <dbReference type="ARBA" id="ARBA00022679"/>
    </source>
</evidence>
<dbReference type="SUPFAM" id="SSF47005">
    <property type="entry name" value="Peripheral subunit-binding domain of 2-oxo acid dehydrogenase complex"/>
    <property type="match status" value="1"/>
</dbReference>
<dbReference type="InterPro" id="IPR023213">
    <property type="entry name" value="CAT-like_dom_sf"/>
</dbReference>
<evidence type="ECO:0000256" key="2">
    <source>
        <dbReference type="ARBA" id="ARBA00007317"/>
    </source>
</evidence>
<evidence type="ECO:0000256" key="5">
    <source>
        <dbReference type="ARBA" id="ARBA00023315"/>
    </source>
</evidence>
<proteinExistence type="inferred from homology"/>
<dbReference type="CDD" id="cd06849">
    <property type="entry name" value="lipoyl_domain"/>
    <property type="match status" value="1"/>
</dbReference>
<comment type="cofactor">
    <cofactor evidence="1 6">
        <name>(R)-lipoate</name>
        <dbReference type="ChEBI" id="CHEBI:83088"/>
    </cofactor>
</comment>
<evidence type="ECO:0000259" key="9">
    <source>
        <dbReference type="PROSITE" id="PS51826"/>
    </source>
</evidence>
<dbReference type="SUPFAM" id="SSF52777">
    <property type="entry name" value="CoA-dependent acyltransferases"/>
    <property type="match status" value="1"/>
</dbReference>
<name>A0ABQ2KWJ5_9BACL</name>
<dbReference type="InterPro" id="IPR036625">
    <property type="entry name" value="E3-bd_dom_sf"/>
</dbReference>
<dbReference type="InterPro" id="IPR004167">
    <property type="entry name" value="PSBD"/>
</dbReference>
<dbReference type="InterPro" id="IPR011053">
    <property type="entry name" value="Single_hybrid_motif"/>
</dbReference>
<feature type="domain" description="Peripheral subunit-binding (PSBD)" evidence="9">
    <location>
        <begin position="138"/>
        <end position="175"/>
    </location>
</feature>
<evidence type="ECO:0000313" key="11">
    <source>
        <dbReference type="Proteomes" id="UP000606653"/>
    </source>
</evidence>
<dbReference type="Pfam" id="PF02817">
    <property type="entry name" value="E3_binding"/>
    <property type="match status" value="1"/>
</dbReference>
<dbReference type="PANTHER" id="PTHR43178">
    <property type="entry name" value="DIHYDROLIPOAMIDE ACETYLTRANSFERASE COMPONENT OF PYRUVATE DEHYDROGENASE COMPLEX"/>
    <property type="match status" value="1"/>
</dbReference>
<dbReference type="PANTHER" id="PTHR43178:SF5">
    <property type="entry name" value="LIPOAMIDE ACYLTRANSFERASE COMPONENT OF BRANCHED-CHAIN ALPHA-KETO ACID DEHYDROGENASE COMPLEX, MITOCHONDRIAL"/>
    <property type="match status" value="1"/>
</dbReference>
<dbReference type="PROSITE" id="PS00189">
    <property type="entry name" value="LIPOYL"/>
    <property type="match status" value="1"/>
</dbReference>
<evidence type="ECO:0000259" key="8">
    <source>
        <dbReference type="PROSITE" id="PS50968"/>
    </source>
</evidence>
<feature type="domain" description="Lipoyl-binding" evidence="8">
    <location>
        <begin position="6"/>
        <end position="81"/>
    </location>
</feature>
<dbReference type="InterPro" id="IPR050743">
    <property type="entry name" value="2-oxoacid_DH_E2_comp"/>
</dbReference>
<comment type="caution">
    <text evidence="10">The sequence shown here is derived from an EMBL/GenBank/DDBJ whole genome shotgun (WGS) entry which is preliminary data.</text>
</comment>
<evidence type="ECO:0000313" key="10">
    <source>
        <dbReference type="EMBL" id="GGN95387.1"/>
    </source>
</evidence>
<dbReference type="InterPro" id="IPR003016">
    <property type="entry name" value="2-oxoA_DH_lipoyl-BS"/>
</dbReference>
<keyword evidence="3 6" id="KW-0808">Transferase</keyword>
<dbReference type="PROSITE" id="PS51826">
    <property type="entry name" value="PSBD"/>
    <property type="match status" value="1"/>
</dbReference>
<dbReference type="SUPFAM" id="SSF51230">
    <property type="entry name" value="Single hybrid motif"/>
    <property type="match status" value="1"/>
</dbReference>
<keyword evidence="11" id="KW-1185">Reference proteome</keyword>
<accession>A0ABQ2KWJ5</accession>
<dbReference type="RefSeq" id="WP_018977572.1">
    <property type="nucleotide sequence ID" value="NZ_BMLN01000003.1"/>
</dbReference>
<dbReference type="Gene3D" id="4.10.320.10">
    <property type="entry name" value="E3-binding domain"/>
    <property type="match status" value="1"/>
</dbReference>
<keyword evidence="4 6" id="KW-0450">Lipoyl</keyword>
<dbReference type="GO" id="GO:0016746">
    <property type="term" value="F:acyltransferase activity"/>
    <property type="evidence" value="ECO:0007669"/>
    <property type="project" value="UniProtKB-KW"/>
</dbReference>
<evidence type="ECO:0000256" key="7">
    <source>
        <dbReference type="SAM" id="MobiDB-lite"/>
    </source>
</evidence>
<reference evidence="11" key="1">
    <citation type="journal article" date="2019" name="Int. J. Syst. Evol. Microbiol.">
        <title>The Global Catalogue of Microorganisms (GCM) 10K type strain sequencing project: providing services to taxonomists for standard genome sequencing and annotation.</title>
        <authorList>
            <consortium name="The Broad Institute Genomics Platform"/>
            <consortium name="The Broad Institute Genome Sequencing Center for Infectious Disease"/>
            <person name="Wu L."/>
            <person name="Ma J."/>
        </authorList>
    </citation>
    <scope>NUCLEOTIDE SEQUENCE [LARGE SCALE GENOMIC DNA]</scope>
    <source>
        <strain evidence="11">CGMCC 1.6964</strain>
    </source>
</reference>
<protein>
    <recommendedName>
        <fullName evidence="6">Dihydrolipoamide acetyltransferase component of pyruvate dehydrogenase complex</fullName>
        <ecNumber evidence="6">2.3.1.-</ecNumber>
    </recommendedName>
</protein>
<evidence type="ECO:0000256" key="4">
    <source>
        <dbReference type="ARBA" id="ARBA00022823"/>
    </source>
</evidence>
<keyword evidence="5 6" id="KW-0012">Acyltransferase</keyword>
<sequence>MSSNQQKDIAMPQLAESLVSATISKWLKSPGDSVDMYEPICEVITDKVNAEIPSTEEGVMGELLAAEGQEVAVGTVICRIVTGGGAAAETTASAAAPQNQAPAQSAPAASLSGAAPRPSSAAPVPAASDSAAGGMRVRYSPAVQALAAQHGLDPSVIAGSGMGGRVTRKDVLQYLERGGASQAAEPVAPTAPTALAVQPSPPTAAASFGTPQPPMFAAPSPASYNEVRHSGLHLSETPALPKIEVEDGGRGRNETYIDVTPIRNTIASRMRQSVLEIPHGWMMIEVDMTNLVKLRNKYKDEFKRKEGVNLTYPAFVIKAVVNAIKDYPIMNSVWAVDKIIVKRDINISLAVGTEDSVMTPVIQKADQKNIAGLAMEIEDLARRTRERTLKLDDMQGGTFTVNNTGSFGSILSQPIINYPQAAQLTFESIVKRPVVINDMVGVRSMANFCLSLDHRILDGLICGRFLQRVKENLESYSLDTKLY</sequence>
<dbReference type="Pfam" id="PF00198">
    <property type="entry name" value="2-oxoacid_dh"/>
    <property type="match status" value="1"/>
</dbReference>
<dbReference type="EMBL" id="BMLN01000003">
    <property type="protein sequence ID" value="GGN95387.1"/>
    <property type="molecule type" value="Genomic_DNA"/>
</dbReference>
<dbReference type="Gene3D" id="2.40.50.100">
    <property type="match status" value="1"/>
</dbReference>
<evidence type="ECO:0000256" key="6">
    <source>
        <dbReference type="RuleBase" id="RU003423"/>
    </source>
</evidence>
<gene>
    <name evidence="10" type="primary">bfmBB</name>
    <name evidence="10" type="ORF">GCM10010969_11120</name>
</gene>
<evidence type="ECO:0000256" key="1">
    <source>
        <dbReference type="ARBA" id="ARBA00001938"/>
    </source>
</evidence>
<organism evidence="10 11">
    <name type="scientific">Saccharibacillus kuerlensis</name>
    <dbReference type="NCBI Taxonomy" id="459527"/>
    <lineage>
        <taxon>Bacteria</taxon>
        <taxon>Bacillati</taxon>
        <taxon>Bacillota</taxon>
        <taxon>Bacilli</taxon>
        <taxon>Bacillales</taxon>
        <taxon>Paenibacillaceae</taxon>
        <taxon>Saccharibacillus</taxon>
    </lineage>
</organism>
<dbReference type="PROSITE" id="PS50968">
    <property type="entry name" value="BIOTINYL_LIPOYL"/>
    <property type="match status" value="1"/>
</dbReference>
<comment type="similarity">
    <text evidence="2 6">Belongs to the 2-oxoacid dehydrogenase family.</text>
</comment>
<dbReference type="InterPro" id="IPR000089">
    <property type="entry name" value="Biotin_lipoyl"/>
</dbReference>
<dbReference type="EC" id="2.3.1.-" evidence="6"/>
<dbReference type="InterPro" id="IPR001078">
    <property type="entry name" value="2-oxoacid_DH_actylTfrase"/>
</dbReference>